<evidence type="ECO:0000256" key="1">
    <source>
        <dbReference type="SAM" id="Phobius"/>
    </source>
</evidence>
<dbReference type="Proteomes" id="UP000229952">
    <property type="component" value="Unassembled WGS sequence"/>
</dbReference>
<evidence type="ECO:0000313" key="2">
    <source>
        <dbReference type="EMBL" id="PIP24543.1"/>
    </source>
</evidence>
<dbReference type="InterPro" id="IPR045584">
    <property type="entry name" value="Pilin-like"/>
</dbReference>
<comment type="caution">
    <text evidence="2">The sequence shown here is derived from an EMBL/GenBank/DDBJ whole genome shotgun (WGS) entry which is preliminary data.</text>
</comment>
<dbReference type="GO" id="GO:0030420">
    <property type="term" value="P:establishment of competence for transformation"/>
    <property type="evidence" value="ECO:0007669"/>
    <property type="project" value="InterPro"/>
</dbReference>
<dbReference type="AlphaFoldDB" id="A0A2G9Z0R6"/>
<accession>A0A2G9Z0R6</accession>
<keyword evidence="1" id="KW-1133">Transmembrane helix</keyword>
<reference evidence="2 3" key="1">
    <citation type="submission" date="2017-09" db="EMBL/GenBank/DDBJ databases">
        <title>Depth-based differentiation of microbial function through sediment-hosted aquifers and enrichment of novel symbionts in the deep terrestrial subsurface.</title>
        <authorList>
            <person name="Probst A.J."/>
            <person name="Ladd B."/>
            <person name="Jarett J.K."/>
            <person name="Geller-Mcgrath D.E."/>
            <person name="Sieber C.M."/>
            <person name="Emerson J.B."/>
            <person name="Anantharaman K."/>
            <person name="Thomas B.C."/>
            <person name="Malmstrom R."/>
            <person name="Stieglmeier M."/>
            <person name="Klingl A."/>
            <person name="Woyke T."/>
            <person name="Ryan C.M."/>
            <person name="Banfield J.F."/>
        </authorList>
    </citation>
    <scope>NUCLEOTIDE SEQUENCE [LARGE SCALE GENOMIC DNA]</scope>
    <source>
        <strain evidence="2">CG23_combo_of_CG06-09_8_20_14_all_37_18</strain>
    </source>
</reference>
<dbReference type="Gene3D" id="3.30.700.10">
    <property type="entry name" value="Glycoprotein, Type 4 Pilin"/>
    <property type="match status" value="1"/>
</dbReference>
<proteinExistence type="predicted"/>
<keyword evidence="1" id="KW-0472">Membrane</keyword>
<dbReference type="PIRSF" id="PIRSF021292">
    <property type="entry name" value="Competence_ComGD"/>
    <property type="match status" value="1"/>
</dbReference>
<organism evidence="2 3">
    <name type="scientific">Candidatus Nealsonbacteria bacterium CG23_combo_of_CG06-09_8_20_14_all_37_18</name>
    <dbReference type="NCBI Taxonomy" id="1974720"/>
    <lineage>
        <taxon>Bacteria</taxon>
        <taxon>Candidatus Nealsoniibacteriota</taxon>
    </lineage>
</organism>
<gene>
    <name evidence="2" type="ORF">COX35_00080</name>
</gene>
<dbReference type="InterPro" id="IPR016785">
    <property type="entry name" value="ComGD"/>
</dbReference>
<name>A0A2G9Z0R6_9BACT</name>
<feature type="transmembrane region" description="Helical" evidence="1">
    <location>
        <begin position="12"/>
        <end position="33"/>
    </location>
</feature>
<dbReference type="EMBL" id="PCRQ01000003">
    <property type="protein sequence ID" value="PIP24543.1"/>
    <property type="molecule type" value="Genomic_DNA"/>
</dbReference>
<protein>
    <recommendedName>
        <fullName evidence="4">General secretion pathway GspH domain-containing protein</fullName>
    </recommendedName>
</protein>
<evidence type="ECO:0000313" key="3">
    <source>
        <dbReference type="Proteomes" id="UP000229952"/>
    </source>
</evidence>
<dbReference type="SUPFAM" id="SSF54523">
    <property type="entry name" value="Pili subunits"/>
    <property type="match status" value="1"/>
</dbReference>
<sequence length="148" mass="16716">MEFHIFKNAFTLAELLVIIGIISALTLFAVPALRTFQPTLQLSSIVQEVVGDLRYAQQLTVTEQKEHCLQFFPTDKKYQLKKCEGEIIKEKIFPKEIESFLVSGFADNEVRYNPYGAVKEAGTIILENTKNEIKIISVKASGFIDVTD</sequence>
<keyword evidence="1" id="KW-0812">Transmembrane</keyword>
<evidence type="ECO:0008006" key="4">
    <source>
        <dbReference type="Google" id="ProtNLM"/>
    </source>
</evidence>